<dbReference type="GeneID" id="300574448"/>
<reference evidence="2 3" key="1">
    <citation type="submission" date="2018-01" db="EMBL/GenBank/DDBJ databases">
        <title>Genome characterization of the sugarcane-associated fungus Trichoderma ghanense CCMA-1212 and their application in lignocelulose bioconversion.</title>
        <authorList>
            <person name="Steindorff A.S."/>
            <person name="Mendes T.D."/>
            <person name="Vilela E.S.D."/>
            <person name="Rodrigues D.S."/>
            <person name="Formighieri E.F."/>
            <person name="Melo I.S."/>
            <person name="Favaro L.C.L."/>
        </authorList>
    </citation>
    <scope>NUCLEOTIDE SEQUENCE [LARGE SCALE GENOMIC DNA]</scope>
    <source>
        <strain evidence="2 3">CCMA-1212</strain>
    </source>
</reference>
<feature type="compositionally biased region" description="Basic and acidic residues" evidence="1">
    <location>
        <begin position="101"/>
        <end position="110"/>
    </location>
</feature>
<proteinExistence type="predicted"/>
<evidence type="ECO:0000313" key="3">
    <source>
        <dbReference type="Proteomes" id="UP001642720"/>
    </source>
</evidence>
<evidence type="ECO:0000256" key="1">
    <source>
        <dbReference type="SAM" id="MobiDB-lite"/>
    </source>
</evidence>
<dbReference type="RefSeq" id="XP_073561225.1">
    <property type="nucleotide sequence ID" value="XM_073699998.1"/>
</dbReference>
<gene>
    <name evidence="2" type="ORF">CCMA1212_002619</name>
</gene>
<dbReference type="EMBL" id="PPTA01000003">
    <property type="protein sequence ID" value="TFB05024.1"/>
    <property type="molecule type" value="Genomic_DNA"/>
</dbReference>
<keyword evidence="3" id="KW-1185">Reference proteome</keyword>
<name>A0ABY2HBJ4_9HYPO</name>
<comment type="caution">
    <text evidence="2">The sequence shown here is derived from an EMBL/GenBank/DDBJ whole genome shotgun (WGS) entry which is preliminary data.</text>
</comment>
<sequence length="263" mass="29505">MGVLSTVFVPDVYRRRWSQKRRQRVGREEETAATGFDCTQAQARTQQRRGEERRRRQPTKRGNRRPVGASAAASARQVRGENKRKHEKEEERKKKKATKPQVEKDKRGENGEAEEEDLRNGRKESAAAAAALLLCSVLLCDTQPPGRTSCVTLTLYRYHRTWGLYRYSAAHRDRRSRSGTSYPVGSHADWGGRARLPLLDAQHLPCRASADGARFETRGWAGGPEGRRRGEQRAGEEALWCAVLCRAGEGASRGRRIAPASAV</sequence>
<feature type="compositionally biased region" description="Basic residues" evidence="1">
    <location>
        <begin position="55"/>
        <end position="64"/>
    </location>
</feature>
<accession>A0ABY2HBJ4</accession>
<protein>
    <submittedName>
        <fullName evidence="2">Uncharacterized protein</fullName>
    </submittedName>
</protein>
<evidence type="ECO:0000313" key="2">
    <source>
        <dbReference type="EMBL" id="TFB05024.1"/>
    </source>
</evidence>
<organism evidence="2 3">
    <name type="scientific">Trichoderma ghanense</name>
    <dbReference type="NCBI Taxonomy" id="65468"/>
    <lineage>
        <taxon>Eukaryota</taxon>
        <taxon>Fungi</taxon>
        <taxon>Dikarya</taxon>
        <taxon>Ascomycota</taxon>
        <taxon>Pezizomycotina</taxon>
        <taxon>Sordariomycetes</taxon>
        <taxon>Hypocreomycetidae</taxon>
        <taxon>Hypocreales</taxon>
        <taxon>Hypocreaceae</taxon>
        <taxon>Trichoderma</taxon>
    </lineage>
</organism>
<feature type="region of interest" description="Disordered" evidence="1">
    <location>
        <begin position="18"/>
        <end position="121"/>
    </location>
</feature>
<dbReference type="Proteomes" id="UP001642720">
    <property type="component" value="Unassembled WGS sequence"/>
</dbReference>